<evidence type="ECO:0000256" key="1">
    <source>
        <dbReference type="SAM" id="MobiDB-lite"/>
    </source>
</evidence>
<dbReference type="PANTHER" id="PTHR33702:SF25">
    <property type="entry name" value="OS05G0575200 PROTEIN"/>
    <property type="match status" value="1"/>
</dbReference>
<dbReference type="PANTHER" id="PTHR33702">
    <property type="entry name" value="BNAA09G40010D PROTEIN"/>
    <property type="match status" value="1"/>
</dbReference>
<proteinExistence type="predicted"/>
<reference evidence="3" key="1">
    <citation type="journal article" date="2019" name="Nat. Commun.">
        <title>The genome of broomcorn millet.</title>
        <authorList>
            <person name="Zou C."/>
            <person name="Miki D."/>
            <person name="Li D."/>
            <person name="Tang Q."/>
            <person name="Xiao L."/>
            <person name="Rajput S."/>
            <person name="Deng P."/>
            <person name="Jia W."/>
            <person name="Huang R."/>
            <person name="Zhang M."/>
            <person name="Sun Y."/>
            <person name="Hu J."/>
            <person name="Fu X."/>
            <person name="Schnable P.S."/>
            <person name="Li F."/>
            <person name="Zhang H."/>
            <person name="Feng B."/>
            <person name="Zhu X."/>
            <person name="Liu R."/>
            <person name="Schnable J.C."/>
            <person name="Zhu J.-K."/>
            <person name="Zhang H."/>
        </authorList>
    </citation>
    <scope>NUCLEOTIDE SEQUENCE [LARGE SCALE GENOMIC DNA]</scope>
</reference>
<keyword evidence="3" id="KW-1185">Reference proteome</keyword>
<dbReference type="EMBL" id="PQIB02000003">
    <property type="protein sequence ID" value="RLN30646.1"/>
    <property type="molecule type" value="Genomic_DNA"/>
</dbReference>
<dbReference type="AlphaFoldDB" id="A0A3L6T422"/>
<dbReference type="Proteomes" id="UP000275267">
    <property type="component" value="Unassembled WGS sequence"/>
</dbReference>
<organism evidence="2 3">
    <name type="scientific">Panicum miliaceum</name>
    <name type="common">Proso millet</name>
    <name type="synonym">Broomcorn millet</name>
    <dbReference type="NCBI Taxonomy" id="4540"/>
    <lineage>
        <taxon>Eukaryota</taxon>
        <taxon>Viridiplantae</taxon>
        <taxon>Streptophyta</taxon>
        <taxon>Embryophyta</taxon>
        <taxon>Tracheophyta</taxon>
        <taxon>Spermatophyta</taxon>
        <taxon>Magnoliopsida</taxon>
        <taxon>Liliopsida</taxon>
        <taxon>Poales</taxon>
        <taxon>Poaceae</taxon>
        <taxon>PACMAD clade</taxon>
        <taxon>Panicoideae</taxon>
        <taxon>Panicodae</taxon>
        <taxon>Paniceae</taxon>
        <taxon>Panicinae</taxon>
        <taxon>Panicum</taxon>
        <taxon>Panicum sect. Panicum</taxon>
    </lineage>
</organism>
<evidence type="ECO:0000313" key="3">
    <source>
        <dbReference type="Proteomes" id="UP000275267"/>
    </source>
</evidence>
<comment type="caution">
    <text evidence="2">The sequence shown here is derived from an EMBL/GenBank/DDBJ whole genome shotgun (WGS) entry which is preliminary data.</text>
</comment>
<evidence type="ECO:0000313" key="2">
    <source>
        <dbReference type="EMBL" id="RLN30646.1"/>
    </source>
</evidence>
<sequence>MASLVSRPRHSIQSYWARRNYQRLGSPSRRLRVARLGGGGGSRAASTQPAPAPGPTAARSSSWKVRASRAARVRAAVVLAAPALLLARLRDAYVDAMVALGGGAVRSCAALARSRSGAEAGLWGKRVPRAHQPGQGSGGARGGEFERRMMAHIYSMVVTPELPCAARAWWTGDWVSRKPAVPV</sequence>
<feature type="compositionally biased region" description="Low complexity" evidence="1">
    <location>
        <begin position="43"/>
        <end position="61"/>
    </location>
</feature>
<feature type="region of interest" description="Disordered" evidence="1">
    <location>
        <begin position="35"/>
        <end position="61"/>
    </location>
</feature>
<protein>
    <submittedName>
        <fullName evidence="2">Uncharacterized protein</fullName>
    </submittedName>
</protein>
<gene>
    <name evidence="2" type="ORF">C2845_PM05G28500</name>
</gene>
<dbReference type="OrthoDB" id="764584at2759"/>
<name>A0A3L6T422_PANMI</name>
<accession>A0A3L6T422</accession>